<dbReference type="PANTHER" id="PTHR43281">
    <property type="entry name" value="FARNESYL DIPHOSPHATE SYNTHASE"/>
    <property type="match status" value="1"/>
</dbReference>
<evidence type="ECO:0000256" key="3">
    <source>
        <dbReference type="ARBA" id="ARBA00022723"/>
    </source>
</evidence>
<dbReference type="InterPro" id="IPR000092">
    <property type="entry name" value="Polyprenyl_synt"/>
</dbReference>
<dbReference type="GO" id="GO:0046872">
    <property type="term" value="F:metal ion binding"/>
    <property type="evidence" value="ECO:0007669"/>
    <property type="project" value="UniProtKB-KW"/>
</dbReference>
<dbReference type="Gene3D" id="1.10.600.10">
    <property type="entry name" value="Farnesyl Diphosphate Synthase"/>
    <property type="match status" value="1"/>
</dbReference>
<keyword evidence="5" id="KW-0414">Isoprene biosynthesis</keyword>
<dbReference type="Proteomes" id="UP000070076">
    <property type="component" value="Unassembled WGS sequence"/>
</dbReference>
<name>A0A133VE19_9EURY</name>
<gene>
    <name evidence="7" type="ORF">AKJ48_01715</name>
</gene>
<reference evidence="7 8" key="1">
    <citation type="journal article" date="2016" name="Sci. Rep.">
        <title>Metabolic traits of an uncultured archaeal lineage -MSBL1- from brine pools of the Red Sea.</title>
        <authorList>
            <person name="Mwirichia R."/>
            <person name="Alam I."/>
            <person name="Rashid M."/>
            <person name="Vinu M."/>
            <person name="Ba-Alawi W."/>
            <person name="Anthony Kamau A."/>
            <person name="Kamanda Ngugi D."/>
            <person name="Goker M."/>
            <person name="Klenk H.P."/>
            <person name="Bajic V."/>
            <person name="Stingl U."/>
        </authorList>
    </citation>
    <scope>NUCLEOTIDE SEQUENCE [LARGE SCALE GENOMIC DNA]</scope>
    <source>
        <strain evidence="7">SCGC-AAA261O19</strain>
    </source>
</reference>
<accession>A0A133VE19</accession>
<evidence type="ECO:0000313" key="7">
    <source>
        <dbReference type="EMBL" id="KXB04689.1"/>
    </source>
</evidence>
<comment type="similarity">
    <text evidence="6">Belongs to the FPP/GGPP synthase family.</text>
</comment>
<dbReference type="AlphaFoldDB" id="A0A133VE19"/>
<dbReference type="GO" id="GO:0008299">
    <property type="term" value="P:isoprenoid biosynthetic process"/>
    <property type="evidence" value="ECO:0007669"/>
    <property type="project" value="UniProtKB-KW"/>
</dbReference>
<evidence type="ECO:0000256" key="2">
    <source>
        <dbReference type="ARBA" id="ARBA00022679"/>
    </source>
</evidence>
<evidence type="ECO:0000256" key="5">
    <source>
        <dbReference type="ARBA" id="ARBA00023229"/>
    </source>
</evidence>
<keyword evidence="8" id="KW-1185">Reference proteome</keyword>
<dbReference type="SFLD" id="SFLDS00005">
    <property type="entry name" value="Isoprenoid_Synthase_Type_I"/>
    <property type="match status" value="1"/>
</dbReference>
<evidence type="ECO:0000313" key="8">
    <source>
        <dbReference type="Proteomes" id="UP000070076"/>
    </source>
</evidence>
<evidence type="ECO:0008006" key="9">
    <source>
        <dbReference type="Google" id="ProtNLM"/>
    </source>
</evidence>
<dbReference type="PANTHER" id="PTHR43281:SF1">
    <property type="entry name" value="FARNESYL DIPHOSPHATE SYNTHASE"/>
    <property type="match status" value="1"/>
</dbReference>
<dbReference type="SFLD" id="SFLDG01017">
    <property type="entry name" value="Polyprenyl_Transferase_Like"/>
    <property type="match status" value="1"/>
</dbReference>
<dbReference type="InterPro" id="IPR008949">
    <property type="entry name" value="Isoprenoid_synthase_dom_sf"/>
</dbReference>
<dbReference type="Pfam" id="PF00348">
    <property type="entry name" value="polyprenyl_synt"/>
    <property type="match status" value="1"/>
</dbReference>
<sequence>MDLVKYLKKRSEIVDKKIEELIPEDFDPQVLSDSTRHLIKAGGKRLRPVLALVSCEAVGGKEENAVEAAAALELLHTFTLIHDDIMDRDKYRRGVKTVHQTWDESTAIVAGDALFAKVFEAVVENAINQDLSADLVAELVDTVSKTSFEICQGQALDMEFEERRTVSESEYMSMINRKTGALFEASTKVGALLGGGDREEVEALAKYGRLAGVAFQIHDDILEISGDQETVGKPMGSDIREGKCTLIITHALTTVKDKDKESLLGVWGNEETTKEDIKKAIKILRESGSIDFAASKARDLVKKAKSKLEIIPDSEAREFLIELADFSIEREL</sequence>
<keyword evidence="3" id="KW-0479">Metal-binding</keyword>
<comment type="cofactor">
    <cofactor evidence="1">
        <name>Mg(2+)</name>
        <dbReference type="ChEBI" id="CHEBI:18420"/>
    </cofactor>
</comment>
<dbReference type="CDD" id="cd00685">
    <property type="entry name" value="Trans_IPPS_HT"/>
    <property type="match status" value="1"/>
</dbReference>
<keyword evidence="2 6" id="KW-0808">Transferase</keyword>
<evidence type="ECO:0000256" key="4">
    <source>
        <dbReference type="ARBA" id="ARBA00022842"/>
    </source>
</evidence>
<dbReference type="PROSITE" id="PS00723">
    <property type="entry name" value="POLYPRENYL_SYNTHASE_1"/>
    <property type="match status" value="1"/>
</dbReference>
<dbReference type="EMBL" id="LHYB01000016">
    <property type="protein sequence ID" value="KXB04689.1"/>
    <property type="molecule type" value="Genomic_DNA"/>
</dbReference>
<keyword evidence="4" id="KW-0460">Magnesium</keyword>
<evidence type="ECO:0000256" key="1">
    <source>
        <dbReference type="ARBA" id="ARBA00001946"/>
    </source>
</evidence>
<dbReference type="GO" id="GO:0004659">
    <property type="term" value="F:prenyltransferase activity"/>
    <property type="evidence" value="ECO:0007669"/>
    <property type="project" value="InterPro"/>
</dbReference>
<dbReference type="SUPFAM" id="SSF48576">
    <property type="entry name" value="Terpenoid synthases"/>
    <property type="match status" value="1"/>
</dbReference>
<evidence type="ECO:0000256" key="6">
    <source>
        <dbReference type="RuleBase" id="RU004466"/>
    </source>
</evidence>
<protein>
    <recommendedName>
        <fullName evidence="9">Serralysin</fullName>
    </recommendedName>
</protein>
<organism evidence="7 8">
    <name type="scientific">candidate division MSBL1 archaeon SCGC-AAA261O19</name>
    <dbReference type="NCBI Taxonomy" id="1698277"/>
    <lineage>
        <taxon>Archaea</taxon>
        <taxon>Methanobacteriati</taxon>
        <taxon>Methanobacteriota</taxon>
        <taxon>candidate division MSBL1</taxon>
    </lineage>
</organism>
<dbReference type="PATRIC" id="fig|1698277.3.peg.171"/>
<proteinExistence type="inferred from homology"/>
<comment type="caution">
    <text evidence="7">The sequence shown here is derived from an EMBL/GenBank/DDBJ whole genome shotgun (WGS) entry which is preliminary data.</text>
</comment>
<dbReference type="InterPro" id="IPR033749">
    <property type="entry name" value="Polyprenyl_synt_CS"/>
</dbReference>